<feature type="transmembrane region" description="Helical" evidence="1">
    <location>
        <begin position="90"/>
        <end position="114"/>
    </location>
</feature>
<feature type="transmembrane region" description="Helical" evidence="1">
    <location>
        <begin position="158"/>
        <end position="176"/>
    </location>
</feature>
<organism evidence="2 3">
    <name type="scientific">Vibrio navarrensis</name>
    <dbReference type="NCBI Taxonomy" id="29495"/>
    <lineage>
        <taxon>Bacteria</taxon>
        <taxon>Pseudomonadati</taxon>
        <taxon>Pseudomonadota</taxon>
        <taxon>Gammaproteobacteria</taxon>
        <taxon>Vibrionales</taxon>
        <taxon>Vibrionaceae</taxon>
        <taxon>Vibrio</taxon>
    </lineage>
</organism>
<dbReference type="Proteomes" id="UP000594435">
    <property type="component" value="Chromosome 2"/>
</dbReference>
<dbReference type="EMBL" id="CP065218">
    <property type="protein sequence ID" value="QPL55515.1"/>
    <property type="molecule type" value="Genomic_DNA"/>
</dbReference>
<sequence length="185" mass="20543">MNKRLKNFFVEVIPFVVLSICVLLLAYMIGGKFEEEATAIFSENIAIRTISFLLINAIMMASLIMLVFGHKTSNDNVIKEFLFKKLVNPLLSFLTAFCAPSYGMILGFTILMLLFGNFDYALGSFLTSIIVLCYVMLSELVRYIANNGFGEEVSLVKSRLASALFMLVTPALYLFIAEPAAKCVG</sequence>
<name>A0AAJ4IER3_9VIBR</name>
<evidence type="ECO:0000256" key="1">
    <source>
        <dbReference type="SAM" id="Phobius"/>
    </source>
</evidence>
<evidence type="ECO:0000313" key="2">
    <source>
        <dbReference type="EMBL" id="QPL55515.1"/>
    </source>
</evidence>
<evidence type="ECO:0000313" key="3">
    <source>
        <dbReference type="Proteomes" id="UP000594435"/>
    </source>
</evidence>
<dbReference type="AlphaFoldDB" id="A0AAJ4IER3"/>
<reference evidence="2 3" key="1">
    <citation type="submission" date="2020-11" db="EMBL/GenBank/DDBJ databases">
        <title>Complete and Circularized Genome Assembly of a human isolate of Vibrio navarrensis biotype pommerensis with MiSeq and MinION Sequence Data.</title>
        <authorList>
            <person name="Schwartz K."/>
            <person name="Borowiak M."/>
            <person name="Deneke C."/>
            <person name="Balau V."/>
            <person name="Metelmann C."/>
            <person name="Strauch E."/>
        </authorList>
    </citation>
    <scope>NUCLEOTIDE SEQUENCE [LARGE SCALE GENOMIC DNA]</scope>
    <source>
        <strain evidence="2 3">20-VB00237</strain>
    </source>
</reference>
<dbReference type="RefSeq" id="WP_193167368.1">
    <property type="nucleotide sequence ID" value="NZ_CP065218.1"/>
</dbReference>
<feature type="transmembrane region" description="Helical" evidence="1">
    <location>
        <begin position="50"/>
        <end position="69"/>
    </location>
</feature>
<keyword evidence="1" id="KW-0472">Membrane</keyword>
<feature type="transmembrane region" description="Helical" evidence="1">
    <location>
        <begin position="12"/>
        <end position="30"/>
    </location>
</feature>
<keyword evidence="1" id="KW-0812">Transmembrane</keyword>
<gene>
    <name evidence="2" type="ORF">I3X05_21335</name>
</gene>
<protein>
    <submittedName>
        <fullName evidence="2">Uncharacterized protein</fullName>
    </submittedName>
</protein>
<keyword evidence="1" id="KW-1133">Transmembrane helix</keyword>
<proteinExistence type="predicted"/>
<accession>A0AAJ4IER3</accession>
<feature type="transmembrane region" description="Helical" evidence="1">
    <location>
        <begin position="120"/>
        <end position="137"/>
    </location>
</feature>